<feature type="domain" description="USP" evidence="4">
    <location>
        <begin position="1"/>
        <end position="347"/>
    </location>
</feature>
<evidence type="ECO:0000256" key="2">
    <source>
        <dbReference type="ARBA" id="ARBA00012759"/>
    </source>
</evidence>
<dbReference type="InterPro" id="IPR001394">
    <property type="entry name" value="Peptidase_C19_UCH"/>
</dbReference>
<dbReference type="PROSITE" id="PS50235">
    <property type="entry name" value="USP_3"/>
    <property type="match status" value="1"/>
</dbReference>
<comment type="catalytic activity">
    <reaction evidence="1">
        <text>Thiol-dependent hydrolysis of ester, thioester, amide, peptide and isopeptide bonds formed by the C-terminal Gly of ubiquitin (a 76-residue protein attached to proteins as an intracellular targeting signal).</text>
        <dbReference type="EC" id="3.4.19.12"/>
    </reaction>
</comment>
<dbReference type="Pfam" id="PF00443">
    <property type="entry name" value="UCH"/>
    <property type="match status" value="1"/>
</dbReference>
<accession>A0A915LT08</accession>
<dbReference type="Proteomes" id="UP000887561">
    <property type="component" value="Unplaced"/>
</dbReference>
<dbReference type="AlphaFoldDB" id="A0A915LT08"/>
<evidence type="ECO:0000313" key="5">
    <source>
        <dbReference type="Proteomes" id="UP000887561"/>
    </source>
</evidence>
<organism evidence="5 6">
    <name type="scientific">Meloidogyne javanica</name>
    <name type="common">Root-knot nematode worm</name>
    <dbReference type="NCBI Taxonomy" id="6303"/>
    <lineage>
        <taxon>Eukaryota</taxon>
        <taxon>Metazoa</taxon>
        <taxon>Ecdysozoa</taxon>
        <taxon>Nematoda</taxon>
        <taxon>Chromadorea</taxon>
        <taxon>Rhabditida</taxon>
        <taxon>Tylenchina</taxon>
        <taxon>Tylenchomorpha</taxon>
        <taxon>Tylenchoidea</taxon>
        <taxon>Meloidogynidae</taxon>
        <taxon>Meloidogyninae</taxon>
        <taxon>Meloidogyne</taxon>
        <taxon>Meloidogyne incognita group</taxon>
    </lineage>
</organism>
<dbReference type="EC" id="3.4.19.12" evidence="2"/>
<feature type="region of interest" description="Disordered" evidence="3">
    <location>
        <begin position="372"/>
        <end position="394"/>
    </location>
</feature>
<evidence type="ECO:0000313" key="6">
    <source>
        <dbReference type="WBParaSite" id="scaffold15983_cov185.g18080"/>
    </source>
</evidence>
<name>A0A915LT08_MELJA</name>
<dbReference type="InterPro" id="IPR028889">
    <property type="entry name" value="USP"/>
</dbReference>
<evidence type="ECO:0000256" key="3">
    <source>
        <dbReference type="SAM" id="MobiDB-lite"/>
    </source>
</evidence>
<dbReference type="SUPFAM" id="SSF54001">
    <property type="entry name" value="Cysteine proteinases"/>
    <property type="match status" value="1"/>
</dbReference>
<sequence>MVACKINPDGQSYIVPDNVVLESYDQLNDFTILEIPGEINKQHEQKLIIAIVNFVFDGKIFGEPYLSFLFRDITYDKLSFELMRNGEFLLPQPFYKINLDFKLFLLNSADGSVCYSFQKFDGNAYCSQTNEHYNSATMQPLNSYMDNIFNDEKITKKVIHLNVEWDLTLKKEFENKYNKNKEQIIENYLLQNNFNKNSKRTQVSLITMLDNFVKSEYIQGWNCPKCKNLSGSMQIKFDHFPDILVFYLKRFNQTAKGTIKNTKIVNNPEELDMSPYCINENIYDLSCVIYHHGFQFSSDHGSNNYTATTRNFIDGKWRLFDDNRVSEKSQNEISESDCSYMLFYQRRRSTHWFPEDVPNKIIKKYQGITEGVDRENSKKRNNYSKRNSKNPYLA</sequence>
<reference evidence="6" key="1">
    <citation type="submission" date="2022-11" db="UniProtKB">
        <authorList>
            <consortium name="WormBaseParasite"/>
        </authorList>
    </citation>
    <scope>IDENTIFICATION</scope>
</reference>
<dbReference type="GO" id="GO:0016579">
    <property type="term" value="P:protein deubiquitination"/>
    <property type="evidence" value="ECO:0007669"/>
    <property type="project" value="InterPro"/>
</dbReference>
<dbReference type="Gene3D" id="3.90.70.10">
    <property type="entry name" value="Cysteine proteinases"/>
    <property type="match status" value="1"/>
</dbReference>
<evidence type="ECO:0000256" key="1">
    <source>
        <dbReference type="ARBA" id="ARBA00000707"/>
    </source>
</evidence>
<feature type="compositionally biased region" description="Basic residues" evidence="3">
    <location>
        <begin position="379"/>
        <end position="388"/>
    </location>
</feature>
<proteinExistence type="predicted"/>
<dbReference type="CDD" id="cd02257">
    <property type="entry name" value="Peptidase_C19"/>
    <property type="match status" value="1"/>
</dbReference>
<keyword evidence="5" id="KW-1185">Reference proteome</keyword>
<protein>
    <recommendedName>
        <fullName evidence="2">ubiquitinyl hydrolase 1</fullName>
        <ecNumber evidence="2">3.4.19.12</ecNumber>
    </recommendedName>
</protein>
<dbReference type="InterPro" id="IPR038765">
    <property type="entry name" value="Papain-like_cys_pep_sf"/>
</dbReference>
<dbReference type="InterPro" id="IPR050185">
    <property type="entry name" value="Ub_carboxyl-term_hydrolase"/>
</dbReference>
<dbReference type="GO" id="GO:0004843">
    <property type="term" value="F:cysteine-type deubiquitinase activity"/>
    <property type="evidence" value="ECO:0007669"/>
    <property type="project" value="UniProtKB-EC"/>
</dbReference>
<dbReference type="PANTHER" id="PTHR21646">
    <property type="entry name" value="UBIQUITIN CARBOXYL-TERMINAL HYDROLASE"/>
    <property type="match status" value="1"/>
</dbReference>
<evidence type="ECO:0000259" key="4">
    <source>
        <dbReference type="PROSITE" id="PS50235"/>
    </source>
</evidence>
<dbReference type="WBParaSite" id="scaffold15983_cov185.g18080">
    <property type="protein sequence ID" value="scaffold15983_cov185.g18080"/>
    <property type="gene ID" value="scaffold15983_cov185.g18080"/>
</dbReference>